<keyword evidence="3" id="KW-1185">Reference proteome</keyword>
<feature type="region of interest" description="Disordered" evidence="1">
    <location>
        <begin position="155"/>
        <end position="186"/>
    </location>
</feature>
<evidence type="ECO:0000313" key="2">
    <source>
        <dbReference type="EMBL" id="QOV90956.1"/>
    </source>
</evidence>
<sequence>MSEENVQPPSEAFGRFNATSGGALSRLWRRYVNGLSTRDELDEGLASNADGDIDADLRSLVSELEDQRDYVDSIEPDLRRELMARLDAEVAAGTDVALPNEPSVDDPLADPADDIALLDLEQELTAEFWRRFNGLYPGLAPELIDPDLPQLKISGDWESGTDKSIPTRHLMAAGDEAVSGGSDDES</sequence>
<gene>
    <name evidence="2" type="ORF">IPV69_06235</name>
</gene>
<organism evidence="2 3">
    <name type="scientific">Humisphaera borealis</name>
    <dbReference type="NCBI Taxonomy" id="2807512"/>
    <lineage>
        <taxon>Bacteria</taxon>
        <taxon>Pseudomonadati</taxon>
        <taxon>Planctomycetota</taxon>
        <taxon>Phycisphaerae</taxon>
        <taxon>Tepidisphaerales</taxon>
        <taxon>Tepidisphaeraceae</taxon>
        <taxon>Humisphaera</taxon>
    </lineage>
</organism>
<dbReference type="AlphaFoldDB" id="A0A7M2WZP7"/>
<evidence type="ECO:0000256" key="1">
    <source>
        <dbReference type="SAM" id="MobiDB-lite"/>
    </source>
</evidence>
<dbReference type="EMBL" id="CP063458">
    <property type="protein sequence ID" value="QOV90956.1"/>
    <property type="molecule type" value="Genomic_DNA"/>
</dbReference>
<name>A0A7M2WZP7_9BACT</name>
<proteinExistence type="predicted"/>
<dbReference type="KEGG" id="hbs:IPV69_06235"/>
<reference evidence="2 3" key="1">
    <citation type="submission" date="2020-10" db="EMBL/GenBank/DDBJ databases">
        <title>Wide distribution of Phycisphaera-like planctomycetes from WD2101 soil group in peatlands and genome analysis of the first cultivated representative.</title>
        <authorList>
            <person name="Dedysh S.N."/>
            <person name="Beletsky A.V."/>
            <person name="Ivanova A."/>
            <person name="Kulichevskaya I.S."/>
            <person name="Suzina N.E."/>
            <person name="Philippov D.A."/>
            <person name="Rakitin A.L."/>
            <person name="Mardanov A.V."/>
            <person name="Ravin N.V."/>
        </authorList>
    </citation>
    <scope>NUCLEOTIDE SEQUENCE [LARGE SCALE GENOMIC DNA]</scope>
    <source>
        <strain evidence="2 3">M1803</strain>
    </source>
</reference>
<dbReference type="RefSeq" id="WP_206294062.1">
    <property type="nucleotide sequence ID" value="NZ_CP063458.1"/>
</dbReference>
<evidence type="ECO:0000313" key="3">
    <source>
        <dbReference type="Proteomes" id="UP000593765"/>
    </source>
</evidence>
<protein>
    <submittedName>
        <fullName evidence="2">Uncharacterized protein</fullName>
    </submittedName>
</protein>
<dbReference type="Proteomes" id="UP000593765">
    <property type="component" value="Chromosome"/>
</dbReference>
<accession>A0A7M2WZP7</accession>